<keyword evidence="10 11" id="KW-0539">Nucleus</keyword>
<proteinExistence type="inferred from homology"/>
<dbReference type="InterPro" id="IPR001005">
    <property type="entry name" value="SANT/Myb"/>
</dbReference>
<dbReference type="InterPro" id="IPR001789">
    <property type="entry name" value="Sig_transdc_resp-reg_receiver"/>
</dbReference>
<keyword evidence="8 11" id="KW-0010">Activator</keyword>
<dbReference type="InterPro" id="IPR006447">
    <property type="entry name" value="Myb_dom_plants"/>
</dbReference>
<comment type="similarity">
    <text evidence="2">Belongs to the ARR family. Type-B subfamily.</text>
</comment>
<keyword evidence="16" id="KW-1185">Reference proteome</keyword>
<keyword evidence="3 12" id="KW-0597">Phosphoprotein</keyword>
<evidence type="ECO:0000259" key="14">
    <source>
        <dbReference type="PROSITE" id="PS50110"/>
    </source>
</evidence>
<dbReference type="InterPro" id="IPR045279">
    <property type="entry name" value="ARR-like"/>
</dbReference>
<dbReference type="PROSITE" id="PS51294">
    <property type="entry name" value="HTH_MYB"/>
    <property type="match status" value="1"/>
</dbReference>
<dbReference type="PANTHER" id="PTHR43874">
    <property type="entry name" value="TWO-COMPONENT RESPONSE REGULATOR"/>
    <property type="match status" value="1"/>
</dbReference>
<name>A0ABM0VA05_CAMSA</name>
<feature type="compositionally biased region" description="Acidic residues" evidence="13">
    <location>
        <begin position="173"/>
        <end position="195"/>
    </location>
</feature>
<dbReference type="SUPFAM" id="SSF46689">
    <property type="entry name" value="Homeodomain-like"/>
    <property type="match status" value="1"/>
</dbReference>
<keyword evidence="7 11" id="KW-0238">DNA-binding</keyword>
<evidence type="ECO:0000256" key="8">
    <source>
        <dbReference type="ARBA" id="ARBA00023159"/>
    </source>
</evidence>
<evidence type="ECO:0000256" key="4">
    <source>
        <dbReference type="ARBA" id="ARBA00022864"/>
    </source>
</evidence>
<feature type="domain" description="Response regulatory" evidence="14">
    <location>
        <begin position="19"/>
        <end position="133"/>
    </location>
</feature>
<dbReference type="Pfam" id="PF00249">
    <property type="entry name" value="Myb_DNA-binding"/>
    <property type="match status" value="1"/>
</dbReference>
<evidence type="ECO:0000256" key="2">
    <source>
        <dbReference type="ARBA" id="ARBA00006015"/>
    </source>
</evidence>
<keyword evidence="6 11" id="KW-0805">Transcription regulation</keyword>
<dbReference type="PROSITE" id="PS50110">
    <property type="entry name" value="RESPONSE_REGULATORY"/>
    <property type="match status" value="1"/>
</dbReference>
<keyword evidence="5 11" id="KW-0902">Two-component regulatory system</keyword>
<evidence type="ECO:0000313" key="17">
    <source>
        <dbReference type="RefSeq" id="XP_010453160.1"/>
    </source>
</evidence>
<dbReference type="CDD" id="cd17584">
    <property type="entry name" value="REC_typeB_ARR-like"/>
    <property type="match status" value="1"/>
</dbReference>
<sequence>MELKSTADGRNDKFPVGMRVLAVDDNPTCLRKLEELLLRCKYHVTKTMESRKALEMLRENSNMFDLVISDVEMPDTDGFKLLEIGLEMDLPVIMLSAHSDYDSVMKGIIHGACDYLVKPVGLKELQNIWHHVVKKNIKSYAKTIGPSRQLLPPSESDLVPSVSKKRKEKVNDSGDEDDSDRDEDDGDGSEQDGDESGARKKPRVVWSQELHQKFVNAVQQLGLDKAVPKKILDLMNIEGLTRENVASHLQKYRLYLKKIDEGQQQNMTPDAFGTRDSSYFHMAQLDGFRDFTGTRQLPSSGLLSRSHLTKLQPHMYPSVNLQGMNSSSFIQQGHHQSSSNSANPFGTYHSTLAPRIQNVNLFQRTSSPLEPLQFPRSKCSAYMGDFKSIGDRAIGGSFLDSCMPFGSSSTSLPSASSNTLMSQANYTQPLHTATSGNQSCIEGTMSDSASQNISVQGLSRFPSQSWQGNLNTTRFLSNSIPMNHAFLPDQVTCEGNNLGDCTSLVSAENPGGEMQCEPQLLGGFMQNMNPIDGQKWEQQNCSMLNSTFGNVEYPLPGDNMVFRGNNASRRDNMVFRGNNATRSKGLDVSLMSPIDNSANVNSQEEYVGKPSTMVDPEMKLGKAENGHVDNQNQHDVFDDIMNEMMKQEENNGMVSVAARFGFDSFPPP</sequence>
<dbReference type="SUPFAM" id="SSF52172">
    <property type="entry name" value="CheY-like"/>
    <property type="match status" value="1"/>
</dbReference>
<dbReference type="RefSeq" id="XP_010453169.1">
    <property type="nucleotide sequence ID" value="XM_010454867.2"/>
</dbReference>
<evidence type="ECO:0000256" key="1">
    <source>
        <dbReference type="ARBA" id="ARBA00004123"/>
    </source>
</evidence>
<dbReference type="NCBIfam" id="TIGR01557">
    <property type="entry name" value="myb_SHAQKYF"/>
    <property type="match status" value="1"/>
</dbReference>
<comment type="subcellular location">
    <subcellularLocation>
        <location evidence="1 11">Nucleus</location>
    </subcellularLocation>
</comment>
<evidence type="ECO:0000256" key="9">
    <source>
        <dbReference type="ARBA" id="ARBA00023163"/>
    </source>
</evidence>
<evidence type="ECO:0000313" key="18">
    <source>
        <dbReference type="RefSeq" id="XP_010453169.1"/>
    </source>
</evidence>
<dbReference type="Proteomes" id="UP000694864">
    <property type="component" value="Chromosome 2"/>
</dbReference>
<dbReference type="RefSeq" id="XP_010453160.1">
    <property type="nucleotide sequence ID" value="XM_010454858.2"/>
</dbReference>
<evidence type="ECO:0000313" key="16">
    <source>
        <dbReference type="Proteomes" id="UP000694864"/>
    </source>
</evidence>
<keyword evidence="4" id="KW-0932">Cytokinin signaling pathway</keyword>
<evidence type="ECO:0000259" key="15">
    <source>
        <dbReference type="PROSITE" id="PS51294"/>
    </source>
</evidence>
<dbReference type="PANTHER" id="PTHR43874:SF208">
    <property type="entry name" value="TWO-COMPONENT RESPONSE REGULATOR ARR18"/>
    <property type="match status" value="1"/>
</dbReference>
<evidence type="ECO:0000256" key="7">
    <source>
        <dbReference type="ARBA" id="ARBA00023125"/>
    </source>
</evidence>
<dbReference type="InterPro" id="IPR009057">
    <property type="entry name" value="Homeodomain-like_sf"/>
</dbReference>
<protein>
    <recommendedName>
        <fullName evidence="11">Two-component response regulator</fullName>
    </recommendedName>
</protein>
<dbReference type="InterPro" id="IPR017053">
    <property type="entry name" value="Response_reg_B-typ_pln"/>
</dbReference>
<evidence type="ECO:0000256" key="10">
    <source>
        <dbReference type="ARBA" id="ARBA00023242"/>
    </source>
</evidence>
<reference evidence="17 18" key="3">
    <citation type="submission" date="2025-05" db="UniProtKB">
        <authorList>
            <consortium name="RefSeq"/>
        </authorList>
    </citation>
    <scope>IDENTIFICATION</scope>
    <source>
        <tissue evidence="17 18">Leaf</tissue>
    </source>
</reference>
<dbReference type="Gene3D" id="3.40.50.2300">
    <property type="match status" value="1"/>
</dbReference>
<reference evidence="16" key="2">
    <citation type="journal article" date="2014" name="Nat. Commun.">
        <title>The emerging biofuel crop Camelina sativa retains a highly undifferentiated hexaploid genome structure.</title>
        <authorList>
            <person name="Kagale S."/>
            <person name="Koh C."/>
            <person name="Nixon J."/>
            <person name="Bollina V."/>
            <person name="Clarke W.E."/>
            <person name="Tuteja R."/>
            <person name="Spillane C."/>
            <person name="Robinson S.J."/>
            <person name="Links M.G."/>
            <person name="Clarke C."/>
            <person name="Higgins E.E."/>
            <person name="Huebert T."/>
            <person name="Sharpe A.G."/>
            <person name="Parkin I.A."/>
        </authorList>
    </citation>
    <scope>NUCLEOTIDE SEQUENCE [LARGE SCALE GENOMIC DNA]</scope>
    <source>
        <strain evidence="16">r\DH55</strain>
    </source>
</reference>
<feature type="domain" description="HTH myb-type" evidence="15">
    <location>
        <begin position="198"/>
        <end position="257"/>
    </location>
</feature>
<evidence type="ECO:0000256" key="5">
    <source>
        <dbReference type="ARBA" id="ARBA00023012"/>
    </source>
</evidence>
<evidence type="ECO:0000256" key="6">
    <source>
        <dbReference type="ARBA" id="ARBA00023015"/>
    </source>
</evidence>
<dbReference type="InterPro" id="IPR011006">
    <property type="entry name" value="CheY-like_superfamily"/>
</dbReference>
<evidence type="ECO:0000256" key="11">
    <source>
        <dbReference type="PIRNR" id="PIRNR036392"/>
    </source>
</evidence>
<dbReference type="PIRSF" id="PIRSF036392">
    <property type="entry name" value="RR_ARR_type-B"/>
    <property type="match status" value="1"/>
</dbReference>
<feature type="region of interest" description="Disordered" evidence="13">
    <location>
        <begin position="146"/>
        <end position="203"/>
    </location>
</feature>
<reference evidence="16" key="1">
    <citation type="journal article" date="1997" name="Nucleic Acids Res.">
        <title>tRNAscan-SE: a program for improved detection of transfer RNA genes in genomic sequence.</title>
        <authorList>
            <person name="Lowe T.M."/>
            <person name="Eddy S.R."/>
        </authorList>
    </citation>
    <scope>NUCLEOTIDE SEQUENCE [LARGE SCALE GENOMIC DNA]</scope>
    <source>
        <strain evidence="16">r\DH55</strain>
    </source>
</reference>
<accession>A0ABM0VA05</accession>
<evidence type="ECO:0000256" key="12">
    <source>
        <dbReference type="PROSITE-ProRule" id="PRU00169"/>
    </source>
</evidence>
<dbReference type="GeneID" id="104735128"/>
<gene>
    <name evidence="17 18" type="primary">LOC104735128</name>
</gene>
<evidence type="ECO:0000256" key="3">
    <source>
        <dbReference type="ARBA" id="ARBA00022553"/>
    </source>
</evidence>
<dbReference type="SMART" id="SM00448">
    <property type="entry name" value="REC"/>
    <property type="match status" value="1"/>
</dbReference>
<dbReference type="Gene3D" id="1.10.10.60">
    <property type="entry name" value="Homeodomain-like"/>
    <property type="match status" value="1"/>
</dbReference>
<dbReference type="InterPro" id="IPR017930">
    <property type="entry name" value="Myb_dom"/>
</dbReference>
<feature type="modified residue" description="4-aspartylphosphate" evidence="12">
    <location>
        <position position="70"/>
    </location>
</feature>
<dbReference type="Pfam" id="PF00072">
    <property type="entry name" value="Response_reg"/>
    <property type="match status" value="1"/>
</dbReference>
<comment type="function">
    <text evidence="11">Transcriptional activator that binds specific DNA sequence.</text>
</comment>
<evidence type="ECO:0000256" key="13">
    <source>
        <dbReference type="SAM" id="MobiDB-lite"/>
    </source>
</evidence>
<organism evidence="16 17">
    <name type="scientific">Camelina sativa</name>
    <name type="common">False flax</name>
    <name type="synonym">Myagrum sativum</name>
    <dbReference type="NCBI Taxonomy" id="90675"/>
    <lineage>
        <taxon>Eukaryota</taxon>
        <taxon>Viridiplantae</taxon>
        <taxon>Streptophyta</taxon>
        <taxon>Embryophyta</taxon>
        <taxon>Tracheophyta</taxon>
        <taxon>Spermatophyta</taxon>
        <taxon>Magnoliopsida</taxon>
        <taxon>eudicotyledons</taxon>
        <taxon>Gunneridae</taxon>
        <taxon>Pentapetalae</taxon>
        <taxon>rosids</taxon>
        <taxon>malvids</taxon>
        <taxon>Brassicales</taxon>
        <taxon>Brassicaceae</taxon>
        <taxon>Camelineae</taxon>
        <taxon>Camelina</taxon>
    </lineage>
</organism>
<keyword evidence="9 11" id="KW-0804">Transcription</keyword>